<comment type="caution">
    <text evidence="3">The sequence shown here is derived from an EMBL/GenBank/DDBJ whole genome shotgun (WGS) entry which is preliminary data.</text>
</comment>
<evidence type="ECO:0000256" key="1">
    <source>
        <dbReference type="SAM" id="Phobius"/>
    </source>
</evidence>
<protein>
    <submittedName>
        <fullName evidence="3">Zinc ribbon domain-containing protein</fullName>
    </submittedName>
</protein>
<dbReference type="Pfam" id="PF13240">
    <property type="entry name" value="Zn_Ribbon_1"/>
    <property type="match status" value="1"/>
</dbReference>
<feature type="domain" description="Zinc-ribbon" evidence="2">
    <location>
        <begin position="3"/>
        <end position="24"/>
    </location>
</feature>
<feature type="transmembrane region" description="Helical" evidence="1">
    <location>
        <begin position="76"/>
        <end position="93"/>
    </location>
</feature>
<dbReference type="Proteomes" id="UP000659630">
    <property type="component" value="Unassembled WGS sequence"/>
</dbReference>
<sequence length="177" mass="19955">MRCAHCGAEIDEYELYCPFCGQALPTGALSEAERLLVRKNTGYYGRHFAALRAGKKTDWNWAAFAAFPFWAAYRKMVLPALLSFIAFGALFWFRVPWLAPALMVVFGLLGNPAYYRRTQALAEGLAAEPPEQLEQTCLRRGGVDWLLPVLLGVALLLVGVWWQFFLHRAALLLYPRG</sequence>
<feature type="transmembrane region" description="Helical" evidence="1">
    <location>
        <begin position="99"/>
        <end position="115"/>
    </location>
</feature>
<dbReference type="EMBL" id="JACONZ010000004">
    <property type="protein sequence ID" value="MBC5581999.1"/>
    <property type="molecule type" value="Genomic_DNA"/>
</dbReference>
<gene>
    <name evidence="3" type="ORF">H8S23_10830</name>
</gene>
<keyword evidence="1" id="KW-0472">Membrane</keyword>
<organism evidence="3 4">
    <name type="scientific">Anaerofilum hominis</name>
    <dbReference type="NCBI Taxonomy" id="2763016"/>
    <lineage>
        <taxon>Bacteria</taxon>
        <taxon>Bacillati</taxon>
        <taxon>Bacillota</taxon>
        <taxon>Clostridia</taxon>
        <taxon>Eubacteriales</taxon>
        <taxon>Oscillospiraceae</taxon>
        <taxon>Anaerofilum</taxon>
    </lineage>
</organism>
<dbReference type="InterPro" id="IPR026870">
    <property type="entry name" value="Zinc_ribbon_dom"/>
</dbReference>
<keyword evidence="1" id="KW-0812">Transmembrane</keyword>
<keyword evidence="1" id="KW-1133">Transmembrane helix</keyword>
<proteinExistence type="predicted"/>
<evidence type="ECO:0000259" key="2">
    <source>
        <dbReference type="Pfam" id="PF13240"/>
    </source>
</evidence>
<dbReference type="RefSeq" id="WP_186888369.1">
    <property type="nucleotide sequence ID" value="NZ_JACONZ010000004.1"/>
</dbReference>
<name>A0A923IAA6_9FIRM</name>
<evidence type="ECO:0000313" key="4">
    <source>
        <dbReference type="Proteomes" id="UP000659630"/>
    </source>
</evidence>
<keyword evidence="4" id="KW-1185">Reference proteome</keyword>
<reference evidence="3" key="1">
    <citation type="submission" date="2020-08" db="EMBL/GenBank/DDBJ databases">
        <title>Genome public.</title>
        <authorList>
            <person name="Liu C."/>
            <person name="Sun Q."/>
        </authorList>
    </citation>
    <scope>NUCLEOTIDE SEQUENCE</scope>
    <source>
        <strain evidence="3">BX8</strain>
    </source>
</reference>
<dbReference type="AlphaFoldDB" id="A0A923IAA6"/>
<evidence type="ECO:0000313" key="3">
    <source>
        <dbReference type="EMBL" id="MBC5581999.1"/>
    </source>
</evidence>
<feature type="transmembrane region" description="Helical" evidence="1">
    <location>
        <begin position="145"/>
        <end position="165"/>
    </location>
</feature>
<accession>A0A923IAA6</accession>